<evidence type="ECO:0000313" key="5">
    <source>
        <dbReference type="Proteomes" id="UP000255297"/>
    </source>
</evidence>
<name>A0A378LP62_9GAMM</name>
<gene>
    <name evidence="4" type="primary">fleR_1</name>
    <name evidence="4" type="ORF">NCTC11532_00719</name>
</gene>
<sequence length="138" mass="16003">MTLEKKSPYILLVDDNNEVREALIWALEYAGYVTVGVKNGQEALNFLEKNPLPAVIFLDLMMPVLDGMEFREKKKLSLRIKNITTIITSAKTNLEKMEKMPHEIFLSKPFDLNDLLRILTNYIDQNQIEWTDCIAIQE</sequence>
<protein>
    <submittedName>
        <fullName evidence="4">Two-component response regulator</fullName>
    </submittedName>
</protein>
<evidence type="ECO:0000256" key="2">
    <source>
        <dbReference type="PROSITE-ProRule" id="PRU00169"/>
    </source>
</evidence>
<dbReference type="SUPFAM" id="SSF52172">
    <property type="entry name" value="CheY-like"/>
    <property type="match status" value="1"/>
</dbReference>
<dbReference type="Pfam" id="PF00072">
    <property type="entry name" value="Response_reg"/>
    <property type="match status" value="1"/>
</dbReference>
<keyword evidence="5" id="KW-1185">Reference proteome</keyword>
<keyword evidence="1 2" id="KW-0597">Phosphoprotein</keyword>
<dbReference type="PANTHER" id="PTHR44591">
    <property type="entry name" value="STRESS RESPONSE REGULATOR PROTEIN 1"/>
    <property type="match status" value="1"/>
</dbReference>
<organism evidence="4 5">
    <name type="scientific">Legionella wadsworthii</name>
    <dbReference type="NCBI Taxonomy" id="28088"/>
    <lineage>
        <taxon>Bacteria</taxon>
        <taxon>Pseudomonadati</taxon>
        <taxon>Pseudomonadota</taxon>
        <taxon>Gammaproteobacteria</taxon>
        <taxon>Legionellales</taxon>
        <taxon>Legionellaceae</taxon>
        <taxon>Legionella</taxon>
    </lineage>
</organism>
<dbReference type="InterPro" id="IPR011006">
    <property type="entry name" value="CheY-like_superfamily"/>
</dbReference>
<evidence type="ECO:0000259" key="3">
    <source>
        <dbReference type="PROSITE" id="PS50110"/>
    </source>
</evidence>
<dbReference type="EMBL" id="UGPB01000001">
    <property type="protein sequence ID" value="STY28544.1"/>
    <property type="molecule type" value="Genomic_DNA"/>
</dbReference>
<feature type="modified residue" description="4-aspartylphosphate" evidence="2">
    <location>
        <position position="59"/>
    </location>
</feature>
<dbReference type="Proteomes" id="UP000255297">
    <property type="component" value="Unassembled WGS sequence"/>
</dbReference>
<evidence type="ECO:0000313" key="4">
    <source>
        <dbReference type="EMBL" id="STY28544.1"/>
    </source>
</evidence>
<feature type="domain" description="Response regulatory" evidence="3">
    <location>
        <begin position="9"/>
        <end position="123"/>
    </location>
</feature>
<dbReference type="SMART" id="SM00448">
    <property type="entry name" value="REC"/>
    <property type="match status" value="1"/>
</dbReference>
<dbReference type="OrthoDB" id="9800897at2"/>
<dbReference type="GO" id="GO:0000160">
    <property type="term" value="P:phosphorelay signal transduction system"/>
    <property type="evidence" value="ECO:0007669"/>
    <property type="project" value="InterPro"/>
</dbReference>
<dbReference type="CDD" id="cd00156">
    <property type="entry name" value="REC"/>
    <property type="match status" value="1"/>
</dbReference>
<evidence type="ECO:0000256" key="1">
    <source>
        <dbReference type="ARBA" id="ARBA00022553"/>
    </source>
</evidence>
<dbReference type="STRING" id="1122170.GCA_000701265_02881"/>
<dbReference type="PANTHER" id="PTHR44591:SF3">
    <property type="entry name" value="RESPONSE REGULATORY DOMAIN-CONTAINING PROTEIN"/>
    <property type="match status" value="1"/>
</dbReference>
<proteinExistence type="predicted"/>
<dbReference type="InterPro" id="IPR001789">
    <property type="entry name" value="Sig_transdc_resp-reg_receiver"/>
</dbReference>
<dbReference type="RefSeq" id="WP_051635464.1">
    <property type="nucleotide sequence ID" value="NZ_CAAAIS010000002.1"/>
</dbReference>
<dbReference type="Gene3D" id="3.40.50.2300">
    <property type="match status" value="1"/>
</dbReference>
<reference evidence="4 5" key="1">
    <citation type="submission" date="2018-06" db="EMBL/GenBank/DDBJ databases">
        <authorList>
            <consortium name="Pathogen Informatics"/>
            <person name="Doyle S."/>
        </authorList>
    </citation>
    <scope>NUCLEOTIDE SEQUENCE [LARGE SCALE GENOMIC DNA]</scope>
    <source>
        <strain evidence="4 5">NCTC11532</strain>
    </source>
</reference>
<dbReference type="PROSITE" id="PS50110">
    <property type="entry name" value="RESPONSE_REGULATORY"/>
    <property type="match status" value="1"/>
</dbReference>
<dbReference type="InterPro" id="IPR050595">
    <property type="entry name" value="Bact_response_regulator"/>
</dbReference>
<dbReference type="AlphaFoldDB" id="A0A378LP62"/>
<accession>A0A378LP62</accession>